<feature type="domain" description="Peptidase S26" evidence="9">
    <location>
        <begin position="421"/>
        <end position="455"/>
    </location>
</feature>
<name>K0WR90_9BACT</name>
<dbReference type="EMBL" id="ADLE01000018">
    <property type="protein sequence ID" value="EJZ61943.1"/>
    <property type="molecule type" value="Genomic_DNA"/>
</dbReference>
<evidence type="ECO:0000256" key="2">
    <source>
        <dbReference type="ARBA" id="ARBA00009370"/>
    </source>
</evidence>
<dbReference type="Proteomes" id="UP000006044">
    <property type="component" value="Unassembled WGS sequence"/>
</dbReference>
<dbReference type="AlphaFoldDB" id="K0WR90"/>
<evidence type="ECO:0000256" key="1">
    <source>
        <dbReference type="ARBA" id="ARBA00000677"/>
    </source>
</evidence>
<dbReference type="Gene3D" id="2.10.109.10">
    <property type="entry name" value="Umud Fragment, subunit A"/>
    <property type="match status" value="1"/>
</dbReference>
<reference evidence="10 11" key="1">
    <citation type="submission" date="2012-08" db="EMBL/GenBank/DDBJ databases">
        <title>The Genome Sequence of Barnesiella intestinihominis YIT 11860.</title>
        <authorList>
            <consortium name="The Broad Institute Genome Sequencing Platform"/>
            <person name="Earl A."/>
            <person name="Ward D."/>
            <person name="Feldgarden M."/>
            <person name="Gevers D."/>
            <person name="Morotomi M."/>
            <person name="Walker B."/>
            <person name="Young S.K."/>
            <person name="Zeng Q."/>
            <person name="Gargeya S."/>
            <person name="Fitzgerald M."/>
            <person name="Haas B."/>
            <person name="Abouelleil A."/>
            <person name="Alvarado L."/>
            <person name="Arachchi H.M."/>
            <person name="Berlin A.M."/>
            <person name="Chapman S.B."/>
            <person name="Goldberg J."/>
            <person name="Griggs A."/>
            <person name="Gujja S."/>
            <person name="Hansen M."/>
            <person name="Howarth C."/>
            <person name="Imamovic A."/>
            <person name="Larimer J."/>
            <person name="McCowen C."/>
            <person name="Montmayeur A."/>
            <person name="Murphy C."/>
            <person name="Neiman D."/>
            <person name="Pearson M."/>
            <person name="Priest M."/>
            <person name="Roberts A."/>
            <person name="Saif S."/>
            <person name="Shea T."/>
            <person name="Sisk P."/>
            <person name="Sykes S."/>
            <person name="Wortman J."/>
            <person name="Nusbaum C."/>
            <person name="Birren B."/>
        </authorList>
    </citation>
    <scope>NUCLEOTIDE SEQUENCE [LARGE SCALE GENOMIC DNA]</scope>
    <source>
        <strain evidence="10 11">YIT 11860</strain>
    </source>
</reference>
<dbReference type="InterPro" id="IPR019758">
    <property type="entry name" value="Pept_S26A_signal_pept_1_CS"/>
</dbReference>
<dbReference type="HOGENOM" id="CLU_028723_1_0_10"/>
<dbReference type="InterPro" id="IPR000223">
    <property type="entry name" value="Pept_S26A_signal_pept_1"/>
</dbReference>
<dbReference type="Pfam" id="PF10502">
    <property type="entry name" value="Peptidase_S26"/>
    <property type="match status" value="2"/>
</dbReference>
<comment type="similarity">
    <text evidence="2">Belongs to the peptidase S26 family.</text>
</comment>
<dbReference type="eggNOG" id="COG0681">
    <property type="taxonomic scope" value="Bacteria"/>
</dbReference>
<feature type="domain" description="Peptidase S26" evidence="9">
    <location>
        <begin position="79"/>
        <end position="261"/>
    </location>
</feature>
<keyword evidence="11" id="KW-1185">Reference proteome</keyword>
<keyword evidence="8" id="KW-1133">Transmembrane helix</keyword>
<feature type="transmembrane region" description="Helical" evidence="8">
    <location>
        <begin position="78"/>
        <end position="100"/>
    </location>
</feature>
<feature type="transmembrane region" description="Helical" evidence="8">
    <location>
        <begin position="24"/>
        <end position="40"/>
    </location>
</feature>
<dbReference type="PROSITE" id="PS00761">
    <property type="entry name" value="SPASE_I_3"/>
    <property type="match status" value="1"/>
</dbReference>
<keyword evidence="8" id="KW-0812">Transmembrane</keyword>
<feature type="active site" evidence="7">
    <location>
        <position position="109"/>
    </location>
</feature>
<dbReference type="InterPro" id="IPR036286">
    <property type="entry name" value="LexA/Signal_pep-like_sf"/>
</dbReference>
<dbReference type="STRING" id="742726.HMPREF9448_02620"/>
<feature type="transmembrane region" description="Helical" evidence="8">
    <location>
        <begin position="46"/>
        <end position="66"/>
    </location>
</feature>
<dbReference type="PRINTS" id="PR00727">
    <property type="entry name" value="LEADERPTASE"/>
</dbReference>
<organism evidence="10 11">
    <name type="scientific">Barnesiella intestinihominis YIT 11860</name>
    <dbReference type="NCBI Taxonomy" id="742726"/>
    <lineage>
        <taxon>Bacteria</taxon>
        <taxon>Pseudomonadati</taxon>
        <taxon>Bacteroidota</taxon>
        <taxon>Bacteroidia</taxon>
        <taxon>Bacteroidales</taxon>
        <taxon>Barnesiellaceae</taxon>
        <taxon>Barnesiella</taxon>
    </lineage>
</organism>
<evidence type="ECO:0000256" key="4">
    <source>
        <dbReference type="ARBA" id="ARBA00019232"/>
    </source>
</evidence>
<evidence type="ECO:0000313" key="10">
    <source>
        <dbReference type="EMBL" id="EJZ61943.1"/>
    </source>
</evidence>
<evidence type="ECO:0000256" key="8">
    <source>
        <dbReference type="SAM" id="Phobius"/>
    </source>
</evidence>
<evidence type="ECO:0000256" key="5">
    <source>
        <dbReference type="ARBA" id="ARBA00022801"/>
    </source>
</evidence>
<dbReference type="CDD" id="cd06530">
    <property type="entry name" value="S26_SPase_I"/>
    <property type="match status" value="1"/>
</dbReference>
<feature type="active site" evidence="7">
    <location>
        <position position="230"/>
    </location>
</feature>
<evidence type="ECO:0000256" key="7">
    <source>
        <dbReference type="PIRSR" id="PIRSR600223-1"/>
    </source>
</evidence>
<dbReference type="PATRIC" id="fig|742726.3.peg.2733"/>
<accession>K0WR90</accession>
<gene>
    <name evidence="10" type="ORF">HMPREF9448_02620</name>
</gene>
<proteinExistence type="inferred from homology"/>
<keyword evidence="8" id="KW-0472">Membrane</keyword>
<dbReference type="SUPFAM" id="SSF51306">
    <property type="entry name" value="LexA/Signal peptidase"/>
    <property type="match status" value="2"/>
</dbReference>
<dbReference type="InterPro" id="IPR019533">
    <property type="entry name" value="Peptidase_S26"/>
</dbReference>
<evidence type="ECO:0000259" key="9">
    <source>
        <dbReference type="Pfam" id="PF10502"/>
    </source>
</evidence>
<evidence type="ECO:0000256" key="6">
    <source>
        <dbReference type="ARBA" id="ARBA00029906"/>
    </source>
</evidence>
<comment type="catalytic activity">
    <reaction evidence="1">
        <text>Cleavage of hydrophobic, N-terminal signal or leader sequences from secreted and periplasmic proteins.</text>
        <dbReference type="EC" id="3.4.21.89"/>
    </reaction>
</comment>
<sequence>MNQTTTNDKYSLAERLKRVKKTRWIRFSIVALLYIGWTIWLNNYYVLFGLLLLIDIYLTQYIPWGWWKTSKNPVVRTVMEWVDAIVYALVLVYFIFIFVFQNYQIPSSSLEKSLLVGDFLLVSKMSYGPRVPNTPLHFPLAQHTIPLLNTKSYIEWPQWDYHRLKGFGPVKRNDIVVFNFPAGDTVAVKQPNPDYYTLCFLEGREAVNRNKALYGDIIYRPVDRRENYVKRCVGLPGDTFSIVNNDIYIDGVKQPRPKNMQLNYLVRTNGRYLGNNDFEKWGISVEDRVPIDVSSLNARMNLESWGLLPNPDGSMNPVYELPLTQAMIDMMKKDPSIEQIVGEPGFFGGQTYPLVRSNTWTRSDYGPVWIPKKGATLKLTLENLPIYERPIRNYEHNDLQVRDGKIYINGKETDSYTFKMDYYMMLGDNRDKSADSRYWGFVPEDHIVGKPMFVFLSLDKDKGLFDGKIRFNRMFRSVDSLVN</sequence>
<evidence type="ECO:0000256" key="3">
    <source>
        <dbReference type="ARBA" id="ARBA00013208"/>
    </source>
</evidence>
<dbReference type="GO" id="GO:0004252">
    <property type="term" value="F:serine-type endopeptidase activity"/>
    <property type="evidence" value="ECO:0007669"/>
    <property type="project" value="InterPro"/>
</dbReference>
<dbReference type="GO" id="GO:0006465">
    <property type="term" value="P:signal peptide processing"/>
    <property type="evidence" value="ECO:0007669"/>
    <property type="project" value="InterPro"/>
</dbReference>
<comment type="caution">
    <text evidence="10">The sequence shown here is derived from an EMBL/GenBank/DDBJ whole genome shotgun (WGS) entry which is preliminary data.</text>
</comment>
<protein>
    <recommendedName>
        <fullName evidence="4">Signal peptidase I</fullName>
        <ecNumber evidence="3">3.4.21.89</ecNumber>
    </recommendedName>
    <alternativeName>
        <fullName evidence="6">Leader peptidase I</fullName>
    </alternativeName>
</protein>
<dbReference type="PANTHER" id="PTHR43390:SF1">
    <property type="entry name" value="CHLOROPLAST PROCESSING PEPTIDASE"/>
    <property type="match status" value="1"/>
</dbReference>
<dbReference type="GO" id="GO:0009003">
    <property type="term" value="F:signal peptidase activity"/>
    <property type="evidence" value="ECO:0007669"/>
    <property type="project" value="UniProtKB-EC"/>
</dbReference>
<dbReference type="EC" id="3.4.21.89" evidence="3"/>
<dbReference type="GO" id="GO:0016020">
    <property type="term" value="C:membrane"/>
    <property type="evidence" value="ECO:0007669"/>
    <property type="project" value="InterPro"/>
</dbReference>
<evidence type="ECO:0000313" key="11">
    <source>
        <dbReference type="Proteomes" id="UP000006044"/>
    </source>
</evidence>
<dbReference type="PANTHER" id="PTHR43390">
    <property type="entry name" value="SIGNAL PEPTIDASE I"/>
    <property type="match status" value="1"/>
</dbReference>
<keyword evidence="5" id="KW-0378">Hydrolase</keyword>